<dbReference type="GeneID" id="98163485"/>
<evidence type="ECO:0000313" key="3">
    <source>
        <dbReference type="EMBL" id="KAL2845085.1"/>
    </source>
</evidence>
<keyword evidence="1" id="KW-0677">Repeat</keyword>
<gene>
    <name evidence="3" type="ORF">BJX68DRAFT_277411</name>
</gene>
<dbReference type="Gene3D" id="3.40.50.300">
    <property type="entry name" value="P-loop containing nucleotide triphosphate hydrolases"/>
    <property type="match status" value="1"/>
</dbReference>
<dbReference type="InterPro" id="IPR027417">
    <property type="entry name" value="P-loop_NTPase"/>
</dbReference>
<protein>
    <submittedName>
        <fullName evidence="3">Nucleoside phosphorylase domain-containing protein</fullName>
    </submittedName>
</protein>
<dbReference type="InterPro" id="IPR035994">
    <property type="entry name" value="Nucleoside_phosphorylase_sf"/>
</dbReference>
<sequence length="598" mass="66788">MDQQQKTVSEETAMTNAETCRPKKTVHADDYTVGWICALPKEALSASLLLDEEYDTVLDDSSDLNAYSFGRMGDHNVVIAILPKGTYGQVQAAVVGTNLFRSFVSIRFCFLVGIGAGIPSEDCDIRLGDVVVSAPDGGTGAFVQFDFGSQNADGSFRLKSRPISPPVFLLNAVSKFETVNEQSSALLSRYISEVQGKQEHHLRARFQYPGAQYDHFFPPEYTCQAADSGGVCRGCDRRHVDPRRRRQGPRHSTAPVVHYGVIASGGKLVRDPFLRDHLMNTYKARCIEMEAGGIINNMDCLVIRGVSDYADSHKNDIWHDYAALTASACAKAILGYVHAVPAQGSRKAMEARRKIEEAKRRHQAVVDYLAPYDFSKRYADVLSQRHGNTGQWFLETAAFHQWLTNEGRTLWCSGMPGAGKSVLLATAIHHAQSLFARQANVAVIFAFCDNRDTASQTGENMLASLWRQLVRRRILSDDECELLEASYVNAGIRPTPSALLGLLSSEMRRFRRVFILVDALDELTVKHRDSLMFLLREVPSQRSLFFTSRFLDNEYLLPGESDHIEIRAKEQDIWEYIDGRIQASSRLRSKVSACQAAR</sequence>
<dbReference type="PANTHER" id="PTHR46082">
    <property type="entry name" value="ATP/GTP-BINDING PROTEIN-RELATED"/>
    <property type="match status" value="1"/>
</dbReference>
<evidence type="ECO:0000259" key="2">
    <source>
        <dbReference type="Pfam" id="PF24883"/>
    </source>
</evidence>
<dbReference type="SUPFAM" id="SSF53167">
    <property type="entry name" value="Purine and uridine phosphorylases"/>
    <property type="match status" value="1"/>
</dbReference>
<evidence type="ECO:0000256" key="1">
    <source>
        <dbReference type="ARBA" id="ARBA00022737"/>
    </source>
</evidence>
<organism evidence="3 4">
    <name type="scientific">Aspergillus pseudodeflectus</name>
    <dbReference type="NCBI Taxonomy" id="176178"/>
    <lineage>
        <taxon>Eukaryota</taxon>
        <taxon>Fungi</taxon>
        <taxon>Dikarya</taxon>
        <taxon>Ascomycota</taxon>
        <taxon>Pezizomycotina</taxon>
        <taxon>Eurotiomycetes</taxon>
        <taxon>Eurotiomycetidae</taxon>
        <taxon>Eurotiales</taxon>
        <taxon>Aspergillaceae</taxon>
        <taxon>Aspergillus</taxon>
        <taxon>Aspergillus subgen. Nidulantes</taxon>
    </lineage>
</organism>
<proteinExistence type="predicted"/>
<dbReference type="PANTHER" id="PTHR46082:SF11">
    <property type="entry name" value="AAA+ ATPASE DOMAIN-CONTAINING PROTEIN-RELATED"/>
    <property type="match status" value="1"/>
</dbReference>
<dbReference type="RefSeq" id="XP_070896442.1">
    <property type="nucleotide sequence ID" value="XM_071048321.1"/>
</dbReference>
<evidence type="ECO:0000313" key="4">
    <source>
        <dbReference type="Proteomes" id="UP001610444"/>
    </source>
</evidence>
<dbReference type="Pfam" id="PF24883">
    <property type="entry name" value="NPHP3_N"/>
    <property type="match status" value="1"/>
</dbReference>
<keyword evidence="4" id="KW-1185">Reference proteome</keyword>
<accession>A0ABR4JYF2</accession>
<comment type="caution">
    <text evidence="3">The sequence shown here is derived from an EMBL/GenBank/DDBJ whole genome shotgun (WGS) entry which is preliminary data.</text>
</comment>
<dbReference type="InterPro" id="IPR056884">
    <property type="entry name" value="NPHP3-like_N"/>
</dbReference>
<dbReference type="EMBL" id="JBFXLR010000038">
    <property type="protein sequence ID" value="KAL2845085.1"/>
    <property type="molecule type" value="Genomic_DNA"/>
</dbReference>
<name>A0ABR4JYF2_9EURO</name>
<reference evidence="3 4" key="1">
    <citation type="submission" date="2024-07" db="EMBL/GenBank/DDBJ databases">
        <title>Section-level genome sequencing and comparative genomics of Aspergillus sections Usti and Cavernicolus.</title>
        <authorList>
            <consortium name="Lawrence Berkeley National Laboratory"/>
            <person name="Nybo J.L."/>
            <person name="Vesth T.C."/>
            <person name="Theobald S."/>
            <person name="Frisvad J.C."/>
            <person name="Larsen T.O."/>
            <person name="Kjaerboelling I."/>
            <person name="Rothschild-Mancinelli K."/>
            <person name="Lyhne E.K."/>
            <person name="Kogle M.E."/>
            <person name="Barry K."/>
            <person name="Clum A."/>
            <person name="Na H."/>
            <person name="Ledsgaard L."/>
            <person name="Lin J."/>
            <person name="Lipzen A."/>
            <person name="Kuo A."/>
            <person name="Riley R."/>
            <person name="Mondo S."/>
            <person name="LaButti K."/>
            <person name="Haridas S."/>
            <person name="Pangalinan J."/>
            <person name="Salamov A.A."/>
            <person name="Simmons B.A."/>
            <person name="Magnuson J.K."/>
            <person name="Chen J."/>
            <person name="Drula E."/>
            <person name="Henrissat B."/>
            <person name="Wiebenga A."/>
            <person name="Lubbers R.J."/>
            <person name="Gomes A.C."/>
            <person name="Macurrencykelacurrency M.R."/>
            <person name="Stajich J."/>
            <person name="Grigoriev I.V."/>
            <person name="Mortensen U.H."/>
            <person name="De vries R.P."/>
            <person name="Baker S.E."/>
            <person name="Andersen M.R."/>
        </authorList>
    </citation>
    <scope>NUCLEOTIDE SEQUENCE [LARGE SCALE GENOMIC DNA]</scope>
    <source>
        <strain evidence="3 4">CBS 756.74</strain>
    </source>
</reference>
<dbReference type="InterPro" id="IPR053137">
    <property type="entry name" value="NLR-like"/>
</dbReference>
<dbReference type="Proteomes" id="UP001610444">
    <property type="component" value="Unassembled WGS sequence"/>
</dbReference>
<feature type="domain" description="Nephrocystin 3-like N-terminal" evidence="2">
    <location>
        <begin position="388"/>
        <end position="549"/>
    </location>
</feature>
<dbReference type="Gene3D" id="3.40.50.1580">
    <property type="entry name" value="Nucleoside phosphorylase domain"/>
    <property type="match status" value="1"/>
</dbReference>